<dbReference type="InterPro" id="IPR036249">
    <property type="entry name" value="Thioredoxin-like_sf"/>
</dbReference>
<reference evidence="4 5" key="1">
    <citation type="submission" date="2022-08" db="EMBL/GenBank/DDBJ databases">
        <title>Reclassification of Massilia species as members of the genera Telluria, Duganella, Pseudoduganella, Mokoshia gen. nov. and Zemynaea gen. nov. using orthogonal and non-orthogonal genome-based approaches.</title>
        <authorList>
            <person name="Bowman J.P."/>
        </authorList>
    </citation>
    <scope>NUCLEOTIDE SEQUENCE [LARGE SCALE GENOMIC DNA]</scope>
    <source>
        <strain evidence="4 5">JCM 31605</strain>
    </source>
</reference>
<feature type="transmembrane region" description="Helical" evidence="2">
    <location>
        <begin position="213"/>
        <end position="237"/>
    </location>
</feature>
<gene>
    <name evidence="4" type="ORF">NX774_13145</name>
</gene>
<comment type="similarity">
    <text evidence="1">Belongs to the SCO1/2 family.</text>
</comment>
<keyword evidence="3" id="KW-0732">Signal</keyword>
<evidence type="ECO:0000313" key="5">
    <source>
        <dbReference type="Proteomes" id="UP001206126"/>
    </source>
</evidence>
<dbReference type="Gene3D" id="3.40.30.10">
    <property type="entry name" value="Glutaredoxin"/>
    <property type="match status" value="1"/>
</dbReference>
<keyword evidence="2" id="KW-0812">Transmembrane</keyword>
<evidence type="ECO:0000256" key="1">
    <source>
        <dbReference type="ARBA" id="ARBA00010996"/>
    </source>
</evidence>
<organism evidence="4 5">
    <name type="scientific">Massilia agilis</name>
    <dbReference type="NCBI Taxonomy" id="1811226"/>
    <lineage>
        <taxon>Bacteria</taxon>
        <taxon>Pseudomonadati</taxon>
        <taxon>Pseudomonadota</taxon>
        <taxon>Betaproteobacteria</taxon>
        <taxon>Burkholderiales</taxon>
        <taxon>Oxalobacteraceae</taxon>
        <taxon>Telluria group</taxon>
        <taxon>Massilia</taxon>
    </lineage>
</organism>
<evidence type="ECO:0000313" key="4">
    <source>
        <dbReference type="EMBL" id="MCS0808869.1"/>
    </source>
</evidence>
<keyword evidence="5" id="KW-1185">Reference proteome</keyword>
<dbReference type="Proteomes" id="UP001206126">
    <property type="component" value="Unassembled WGS sequence"/>
</dbReference>
<comment type="caution">
    <text evidence="4">The sequence shown here is derived from an EMBL/GenBank/DDBJ whole genome shotgun (WGS) entry which is preliminary data.</text>
</comment>
<accession>A0ABT2DC36</accession>
<dbReference type="PROSITE" id="PS51257">
    <property type="entry name" value="PROKAR_LIPOPROTEIN"/>
    <property type="match status" value="1"/>
</dbReference>
<proteinExistence type="inferred from homology"/>
<protein>
    <submittedName>
        <fullName evidence="4">SCO family protein</fullName>
    </submittedName>
</protein>
<sequence>MRWPIVILLWCMAFSCHAAPGWDQRLGARLPLEVRLAGADGVAPLARYFGVRPVVLVLGYFACPNLCSANLLEVLAAAGATGLPPERYRVLMVSIDPAENPQLAARKRSAWRDQLAPDGITLDLLTGPAQSTTPLAQAAGFRFTQDPGRGLVHPSGFLVATPGGVVSRYFPQAHVAPRDLRLALVEASGGAVGTVSDRIALVCSHFDPATGRYTGMALALVRAAAMLALAMLVAVIVHTRRRAGRRP</sequence>
<keyword evidence="2" id="KW-1133">Transmembrane helix</keyword>
<dbReference type="EMBL" id="JANUHB010000002">
    <property type="protein sequence ID" value="MCS0808869.1"/>
    <property type="molecule type" value="Genomic_DNA"/>
</dbReference>
<dbReference type="Pfam" id="PF02630">
    <property type="entry name" value="SCO1-SenC"/>
    <property type="match status" value="1"/>
</dbReference>
<dbReference type="SUPFAM" id="SSF52833">
    <property type="entry name" value="Thioredoxin-like"/>
    <property type="match status" value="1"/>
</dbReference>
<dbReference type="RefSeq" id="WP_258822622.1">
    <property type="nucleotide sequence ID" value="NZ_JANUHB010000002.1"/>
</dbReference>
<name>A0ABT2DC36_9BURK</name>
<dbReference type="InterPro" id="IPR003782">
    <property type="entry name" value="SCO1/SenC"/>
</dbReference>
<feature type="chain" id="PRO_5046781378" evidence="3">
    <location>
        <begin position="19"/>
        <end position="247"/>
    </location>
</feature>
<keyword evidence="2" id="KW-0472">Membrane</keyword>
<feature type="signal peptide" evidence="3">
    <location>
        <begin position="1"/>
        <end position="18"/>
    </location>
</feature>
<evidence type="ECO:0000256" key="2">
    <source>
        <dbReference type="SAM" id="Phobius"/>
    </source>
</evidence>
<evidence type="ECO:0000256" key="3">
    <source>
        <dbReference type="SAM" id="SignalP"/>
    </source>
</evidence>